<evidence type="ECO:0000313" key="7">
    <source>
        <dbReference type="EMBL" id="KAF8820764.1"/>
    </source>
</evidence>
<dbReference type="EMBL" id="JADAQX010000307">
    <property type="protein sequence ID" value="KAF8820764.1"/>
    <property type="molecule type" value="Genomic_DNA"/>
</dbReference>
<comment type="subcellular location">
    <subcellularLocation>
        <location evidence="1">Nucleus</location>
    </subcellularLocation>
</comment>
<keyword evidence="4" id="KW-0539">Nucleus</keyword>
<organism evidence="7 8">
    <name type="scientific">Cardiosporidium cionae</name>
    <dbReference type="NCBI Taxonomy" id="476202"/>
    <lineage>
        <taxon>Eukaryota</taxon>
        <taxon>Sar</taxon>
        <taxon>Alveolata</taxon>
        <taxon>Apicomplexa</taxon>
        <taxon>Aconoidasida</taxon>
        <taxon>Nephromycida</taxon>
        <taxon>Cardiosporidium</taxon>
    </lineage>
</organism>
<feature type="domain" description="RecF/RecN/SMC N-terminal" evidence="6">
    <location>
        <begin position="228"/>
        <end position="577"/>
    </location>
</feature>
<keyword evidence="3" id="KW-0067">ATP-binding</keyword>
<feature type="coiled-coil region" evidence="5">
    <location>
        <begin position="175"/>
        <end position="289"/>
    </location>
</feature>
<dbReference type="InterPro" id="IPR003395">
    <property type="entry name" value="RecF/RecN/SMC_N"/>
</dbReference>
<protein>
    <submittedName>
        <fullName evidence="7">RecF/RecN/SMC N terminal domain-containing protein</fullName>
    </submittedName>
</protein>
<evidence type="ECO:0000259" key="6">
    <source>
        <dbReference type="Pfam" id="PF02463"/>
    </source>
</evidence>
<dbReference type="SUPFAM" id="SSF52540">
    <property type="entry name" value="P-loop containing nucleoside triphosphate hydrolases"/>
    <property type="match status" value="1"/>
</dbReference>
<keyword evidence="8" id="KW-1185">Reference proteome</keyword>
<evidence type="ECO:0000256" key="2">
    <source>
        <dbReference type="ARBA" id="ARBA00022741"/>
    </source>
</evidence>
<keyword evidence="5" id="KW-0175">Coiled coil</keyword>
<dbReference type="InterPro" id="IPR027417">
    <property type="entry name" value="P-loop_NTPase"/>
</dbReference>
<keyword evidence="2" id="KW-0547">Nucleotide-binding</keyword>
<sequence length="601" mass="69782">MMRGRLGGKTQEKGRVDTEKATALHNQLQKFSQTVNALKTEKESLEQQINLCSENIRNLQQKSRLEGQNAQNYSSQLNELKKRLSDGNSNELSTSEEKAKMALCNAIEEITLKRTKFMNAVKLDELEVERLRHCLENAGGKPMKDAKQRLLLAERDLTKKRDYMETLRRQSKYSYSDAEKLKKNINKLSKEYEELQNAYEKYKEAIVEYEERGQDIDDQLRANEDLLKEQNVRCMQAKEKYSEIDKRLEEISLEEVDRQYAIQRLQQKINTYEAKIAIHQQKLENLREKQLILPNLDALPTLSMDEELLEETLGEEDEDVSLDDEGEAIENVNEEETPNEESFPTIGEANDEELLHTFFDNSCIFCLEDIESVDTDAIEKKIAMKQEELKSLPSNLAVIVQYLRKYRENKRNKRSSFMAQTKRDAIRKACDILCAQRKMQFIEGFNVIAAKVKEIYQMIAKDGDAELELVDATDPFAEGILFSVRPPKKSWKHIQNLSGGEKTLSSLSLVFALHYYKPTPVYFMDEIDAALDFRNVSIISHYIKDETKNAQFIVVSLRNQMFEHFNHMVGIYKTHEVTKSISVNPTMYSRLGKSWERQIIE</sequence>
<dbReference type="Proteomes" id="UP000823046">
    <property type="component" value="Unassembled WGS sequence"/>
</dbReference>
<proteinExistence type="predicted"/>
<accession>A0ABQ7J9V2</accession>
<evidence type="ECO:0000313" key="8">
    <source>
        <dbReference type="Proteomes" id="UP000823046"/>
    </source>
</evidence>
<gene>
    <name evidence="7" type="ORF">IE077_002835</name>
</gene>
<evidence type="ECO:0000256" key="1">
    <source>
        <dbReference type="ARBA" id="ARBA00004123"/>
    </source>
</evidence>
<evidence type="ECO:0000256" key="3">
    <source>
        <dbReference type="ARBA" id="ARBA00022840"/>
    </source>
</evidence>
<feature type="coiled-coil region" evidence="5">
    <location>
        <begin position="21"/>
        <end position="90"/>
    </location>
</feature>
<evidence type="ECO:0000256" key="4">
    <source>
        <dbReference type="ARBA" id="ARBA00023242"/>
    </source>
</evidence>
<reference evidence="7 8" key="1">
    <citation type="journal article" date="2020" name="bioRxiv">
        <title>Metabolic contributions of an alphaproteobacterial endosymbiont in the apicomplexan Cardiosporidium cionae.</title>
        <authorList>
            <person name="Hunter E.S."/>
            <person name="Paight C.J."/>
            <person name="Lane C.E."/>
        </authorList>
    </citation>
    <scope>NUCLEOTIDE SEQUENCE [LARGE SCALE GENOMIC DNA]</scope>
    <source>
        <strain evidence="7">ESH_2018</strain>
    </source>
</reference>
<dbReference type="Pfam" id="PF02463">
    <property type="entry name" value="SMC_N"/>
    <property type="match status" value="1"/>
</dbReference>
<comment type="caution">
    <text evidence="7">The sequence shown here is derived from an EMBL/GenBank/DDBJ whole genome shotgun (WGS) entry which is preliminary data.</text>
</comment>
<name>A0ABQ7J9V2_9APIC</name>
<dbReference type="Gene3D" id="3.40.50.300">
    <property type="entry name" value="P-loop containing nucleotide triphosphate hydrolases"/>
    <property type="match status" value="1"/>
</dbReference>
<dbReference type="PANTHER" id="PTHR18937">
    <property type="entry name" value="STRUCTURAL MAINTENANCE OF CHROMOSOMES SMC FAMILY MEMBER"/>
    <property type="match status" value="1"/>
</dbReference>
<evidence type="ECO:0000256" key="5">
    <source>
        <dbReference type="SAM" id="Coils"/>
    </source>
</evidence>
<dbReference type="PANTHER" id="PTHR18937:SF172">
    <property type="entry name" value="STRUCTURAL MAINTENANCE OF CHROMOSOMES PROTEIN"/>
    <property type="match status" value="1"/>
</dbReference>